<feature type="chain" id="PRO_5043272951" evidence="1">
    <location>
        <begin position="19"/>
        <end position="275"/>
    </location>
</feature>
<evidence type="ECO:0000256" key="1">
    <source>
        <dbReference type="SAM" id="SignalP"/>
    </source>
</evidence>
<dbReference type="AlphaFoldDB" id="A0A9P1GMI6"/>
<name>A0A9P1GMI6_9DINO</name>
<sequence length="275" mass="30138">MRRWLLVLPLLFGSPCAGDEAQACMTARVISVGTADPWDAGQVRILTDNLPIFRFVPRRGVNVVALGPKDGTEVLLNRTYGPQEASAKDLEKDLDDLPPHTVILVALLGMSHQAYLEPLSKIQATLFPAISPEQGYALIGSKGRVPLEHVGSQAREGVDIVKCLNMVRFGCCWWVLVGCLAAVNYCHGSASAVISLDAAPVPDLPLDDFEDDDCIESQESDLLLWSLQLNWEKIWDLQHLMHELGGVLEQVLLQIEAGVNKEPDSPAMLCYAQML</sequence>
<dbReference type="EMBL" id="CAMXCT030006644">
    <property type="protein sequence ID" value="CAL4804891.1"/>
    <property type="molecule type" value="Genomic_DNA"/>
</dbReference>
<feature type="signal peptide" evidence="1">
    <location>
        <begin position="1"/>
        <end position="18"/>
    </location>
</feature>
<evidence type="ECO:0000313" key="2">
    <source>
        <dbReference type="EMBL" id="CAI4017579.1"/>
    </source>
</evidence>
<protein>
    <submittedName>
        <fullName evidence="4">Leucine-rich repeat protein SHOC-2</fullName>
    </submittedName>
</protein>
<reference evidence="3" key="2">
    <citation type="submission" date="2024-04" db="EMBL/GenBank/DDBJ databases">
        <authorList>
            <person name="Chen Y."/>
            <person name="Shah S."/>
            <person name="Dougan E. K."/>
            <person name="Thang M."/>
            <person name="Chan C."/>
        </authorList>
    </citation>
    <scope>NUCLEOTIDE SEQUENCE [LARGE SCALE GENOMIC DNA]</scope>
</reference>
<gene>
    <name evidence="2" type="ORF">C1SCF055_LOCUS42214</name>
</gene>
<evidence type="ECO:0000313" key="3">
    <source>
        <dbReference type="EMBL" id="CAL1170954.1"/>
    </source>
</evidence>
<organism evidence="2">
    <name type="scientific">Cladocopium goreaui</name>
    <dbReference type="NCBI Taxonomy" id="2562237"/>
    <lineage>
        <taxon>Eukaryota</taxon>
        <taxon>Sar</taxon>
        <taxon>Alveolata</taxon>
        <taxon>Dinophyceae</taxon>
        <taxon>Suessiales</taxon>
        <taxon>Symbiodiniaceae</taxon>
        <taxon>Cladocopium</taxon>
    </lineage>
</organism>
<evidence type="ECO:0000313" key="5">
    <source>
        <dbReference type="Proteomes" id="UP001152797"/>
    </source>
</evidence>
<comment type="caution">
    <text evidence="2">The sequence shown here is derived from an EMBL/GenBank/DDBJ whole genome shotgun (WGS) entry which is preliminary data.</text>
</comment>
<keyword evidence="1" id="KW-0732">Signal</keyword>
<dbReference type="EMBL" id="CAMXCT020006644">
    <property type="protein sequence ID" value="CAL1170954.1"/>
    <property type="molecule type" value="Genomic_DNA"/>
</dbReference>
<evidence type="ECO:0000313" key="4">
    <source>
        <dbReference type="EMBL" id="CAL4804891.1"/>
    </source>
</evidence>
<reference evidence="2" key="1">
    <citation type="submission" date="2022-10" db="EMBL/GenBank/DDBJ databases">
        <authorList>
            <person name="Chen Y."/>
            <person name="Dougan E. K."/>
            <person name="Chan C."/>
            <person name="Rhodes N."/>
            <person name="Thang M."/>
        </authorList>
    </citation>
    <scope>NUCLEOTIDE SEQUENCE</scope>
</reference>
<accession>A0A9P1GMI6</accession>
<keyword evidence="5" id="KW-1185">Reference proteome</keyword>
<dbReference type="EMBL" id="CAMXCT010006644">
    <property type="protein sequence ID" value="CAI4017579.1"/>
    <property type="molecule type" value="Genomic_DNA"/>
</dbReference>
<dbReference type="Proteomes" id="UP001152797">
    <property type="component" value="Unassembled WGS sequence"/>
</dbReference>
<proteinExistence type="predicted"/>